<keyword evidence="2" id="KW-1185">Reference proteome</keyword>
<evidence type="ECO:0000313" key="1">
    <source>
        <dbReference type="EMBL" id="GIY14043.1"/>
    </source>
</evidence>
<dbReference type="AlphaFoldDB" id="A0AAV4R1V8"/>
<dbReference type="EMBL" id="BPLR01007037">
    <property type="protein sequence ID" value="GIY14043.1"/>
    <property type="molecule type" value="Genomic_DNA"/>
</dbReference>
<protein>
    <submittedName>
        <fullName evidence="1">Uncharacterized protein</fullName>
    </submittedName>
</protein>
<dbReference type="Proteomes" id="UP001054945">
    <property type="component" value="Unassembled WGS sequence"/>
</dbReference>
<reference evidence="1 2" key="1">
    <citation type="submission" date="2021-06" db="EMBL/GenBank/DDBJ databases">
        <title>Caerostris extrusa draft genome.</title>
        <authorList>
            <person name="Kono N."/>
            <person name="Arakawa K."/>
        </authorList>
    </citation>
    <scope>NUCLEOTIDE SEQUENCE [LARGE SCALE GENOMIC DNA]</scope>
</reference>
<name>A0AAV4R1V8_CAEEX</name>
<organism evidence="1 2">
    <name type="scientific">Caerostris extrusa</name>
    <name type="common">Bark spider</name>
    <name type="synonym">Caerostris bankana</name>
    <dbReference type="NCBI Taxonomy" id="172846"/>
    <lineage>
        <taxon>Eukaryota</taxon>
        <taxon>Metazoa</taxon>
        <taxon>Ecdysozoa</taxon>
        <taxon>Arthropoda</taxon>
        <taxon>Chelicerata</taxon>
        <taxon>Arachnida</taxon>
        <taxon>Araneae</taxon>
        <taxon>Araneomorphae</taxon>
        <taxon>Entelegynae</taxon>
        <taxon>Araneoidea</taxon>
        <taxon>Araneidae</taxon>
        <taxon>Caerostris</taxon>
    </lineage>
</organism>
<accession>A0AAV4R1V8</accession>
<comment type="caution">
    <text evidence="1">The sequence shown here is derived from an EMBL/GenBank/DDBJ whole genome shotgun (WGS) entry which is preliminary data.</text>
</comment>
<evidence type="ECO:0000313" key="2">
    <source>
        <dbReference type="Proteomes" id="UP001054945"/>
    </source>
</evidence>
<gene>
    <name evidence="1" type="ORF">CEXT_720721</name>
</gene>
<proteinExistence type="predicted"/>
<sequence>MGKSMITHIFEMTVNEMAGEGMDTSNGETTGPLQSILMRKQLLKNKGKFAKIPLDIYDLNVHIKCIKDLMNGQLKFLKDAANIRSMQN</sequence>